<dbReference type="AlphaFoldDB" id="K7NAI3"/>
<accession>K7NAI3</accession>
<name>K7NAI3_9ZZZZ</name>
<evidence type="ECO:0000313" key="2">
    <source>
        <dbReference type="EMBL" id="ADT71681.1"/>
    </source>
</evidence>
<dbReference type="Gene3D" id="3.40.50.2000">
    <property type="entry name" value="Glycogen Phosphorylase B"/>
    <property type="match status" value="1"/>
</dbReference>
<dbReference type="PANTHER" id="PTHR43174:SF1">
    <property type="entry name" value="UDP-N-ACETYLGLUCOSAMINE 2-EPIMERASE"/>
    <property type="match status" value="1"/>
</dbReference>
<dbReference type="InterPro" id="IPR029767">
    <property type="entry name" value="WecB-like"/>
</dbReference>
<reference evidence="2" key="1">
    <citation type="submission" date="2010-11" db="EMBL/GenBank/DDBJ databases">
        <title>N-linked Glycosylation Genes Found in Metagenome from Hydrothermal Vent Environment.</title>
        <authorList>
            <person name="Xie W."/>
            <person name="Wu S."/>
            <person name="Chen S."/>
            <person name="Xu A."/>
        </authorList>
    </citation>
    <scope>NUCLEOTIDE SEQUENCE</scope>
</reference>
<dbReference type="Pfam" id="PF02350">
    <property type="entry name" value="Epimerase_2"/>
    <property type="match status" value="1"/>
</dbReference>
<dbReference type="PANTHER" id="PTHR43174">
    <property type="entry name" value="UDP-N-ACETYLGLUCOSAMINE 2-EPIMERASE"/>
    <property type="match status" value="1"/>
</dbReference>
<evidence type="ECO:0000259" key="1">
    <source>
        <dbReference type="Pfam" id="PF02350"/>
    </source>
</evidence>
<dbReference type="EMBL" id="HQ629620">
    <property type="protein sequence ID" value="ADT71681.1"/>
    <property type="molecule type" value="Genomic_DNA"/>
</dbReference>
<organism evidence="2">
    <name type="scientific">uncultured organism</name>
    <dbReference type="NCBI Taxonomy" id="155900"/>
    <lineage>
        <taxon>unclassified sequences</taxon>
        <taxon>environmental samples</taxon>
    </lineage>
</organism>
<protein>
    <submittedName>
        <fullName evidence="2">UDP-N-acetylglucosamine 2-epimerase</fullName>
    </submittedName>
</protein>
<proteinExistence type="predicted"/>
<feature type="domain" description="UDP-N-acetylglucosamine 2-epimerase" evidence="1">
    <location>
        <begin position="1"/>
        <end position="221"/>
    </location>
</feature>
<sequence>MPEEINRNFNRSYKQCSIYTIKNCDRKFKKKRDYDHFNHDIVHSGDVMQDGAIFYNDFAQKPNFDVKKEFILATIHRAENTNDICRLKSIIEALNEISYKKQVVLPIHPRTRAIIEKYNINLKFDVIEPVGYLEMIWFLKNCSMVMSDSGGLQKEAFFFKKPCITLRDETEWDELIFYNFNVLVGASKSRILNTYNNHKFNDDFSLDLFGLGLASQKIINYFLENR</sequence>
<dbReference type="InterPro" id="IPR003331">
    <property type="entry name" value="UDP_GlcNAc_Epimerase_2_dom"/>
</dbReference>
<dbReference type="SUPFAM" id="SSF53756">
    <property type="entry name" value="UDP-Glycosyltransferase/glycogen phosphorylase"/>
    <property type="match status" value="1"/>
</dbReference>